<protein>
    <submittedName>
        <fullName evidence="1">Uncharacterized protein</fullName>
    </submittedName>
</protein>
<reference evidence="1 2" key="1">
    <citation type="journal article" date="2019" name="Commun. Biol.">
        <title>The bagworm genome reveals a unique fibroin gene that provides high tensile strength.</title>
        <authorList>
            <person name="Kono N."/>
            <person name="Nakamura H."/>
            <person name="Ohtoshi R."/>
            <person name="Tomita M."/>
            <person name="Numata K."/>
            <person name="Arakawa K."/>
        </authorList>
    </citation>
    <scope>NUCLEOTIDE SEQUENCE [LARGE SCALE GENOMIC DNA]</scope>
</reference>
<evidence type="ECO:0000313" key="1">
    <source>
        <dbReference type="EMBL" id="GBP66831.1"/>
    </source>
</evidence>
<dbReference type="EMBL" id="BGZK01000968">
    <property type="protein sequence ID" value="GBP66831.1"/>
    <property type="molecule type" value="Genomic_DNA"/>
</dbReference>
<gene>
    <name evidence="1" type="ORF">EVAR_59528_1</name>
</gene>
<sequence>MAIIRMESNKLIDSPIFRNLNKAVQPQKTWQVIVTTRQSNSADKSKGARAVDMDKMIPTLLLFCAERPGSSLTHVVTRGLALRRRKLRAFARFRVK</sequence>
<name>A0A4C1XSG3_EUMVA</name>
<evidence type="ECO:0000313" key="2">
    <source>
        <dbReference type="Proteomes" id="UP000299102"/>
    </source>
</evidence>
<proteinExistence type="predicted"/>
<dbReference type="AlphaFoldDB" id="A0A4C1XSG3"/>
<organism evidence="1 2">
    <name type="scientific">Eumeta variegata</name>
    <name type="common">Bagworm moth</name>
    <name type="synonym">Eumeta japonica</name>
    <dbReference type="NCBI Taxonomy" id="151549"/>
    <lineage>
        <taxon>Eukaryota</taxon>
        <taxon>Metazoa</taxon>
        <taxon>Ecdysozoa</taxon>
        <taxon>Arthropoda</taxon>
        <taxon>Hexapoda</taxon>
        <taxon>Insecta</taxon>
        <taxon>Pterygota</taxon>
        <taxon>Neoptera</taxon>
        <taxon>Endopterygota</taxon>
        <taxon>Lepidoptera</taxon>
        <taxon>Glossata</taxon>
        <taxon>Ditrysia</taxon>
        <taxon>Tineoidea</taxon>
        <taxon>Psychidae</taxon>
        <taxon>Oiketicinae</taxon>
        <taxon>Eumeta</taxon>
    </lineage>
</organism>
<keyword evidence="2" id="KW-1185">Reference proteome</keyword>
<dbReference type="Proteomes" id="UP000299102">
    <property type="component" value="Unassembled WGS sequence"/>
</dbReference>
<comment type="caution">
    <text evidence="1">The sequence shown here is derived from an EMBL/GenBank/DDBJ whole genome shotgun (WGS) entry which is preliminary data.</text>
</comment>
<accession>A0A4C1XSG3</accession>